<dbReference type="InterPro" id="IPR000917">
    <property type="entry name" value="Sulfatase_N"/>
</dbReference>
<dbReference type="EMBL" id="CAAHFG010000003">
    <property type="protein sequence ID" value="VGO16457.1"/>
    <property type="molecule type" value="Genomic_DNA"/>
</dbReference>
<dbReference type="InterPro" id="IPR052701">
    <property type="entry name" value="GAG_Ulvan_Degrading_Sulfatases"/>
</dbReference>
<evidence type="ECO:0000313" key="2">
    <source>
        <dbReference type="EMBL" id="VGO16457.1"/>
    </source>
</evidence>
<dbReference type="PANTHER" id="PTHR43751:SF1">
    <property type="entry name" value="SULFATASE ATSG-RELATED"/>
    <property type="match status" value="1"/>
</dbReference>
<sequence length="618" mass="70255">MRVLGVLIGILGFALVSSARERPNIVWLVSEDNSAGWLRLYSETGAPMPNIEKLSKQGLVFNHAFSCGAVCSVARSTIISGCYAPRTGTQYHRKQKTVGMPDGLKMFPWYLRQAGYYTSNCYKEDYNFDPAEKKGVWDDSSKKATYRNRKPGQPFFHVQNYHTTHESRMHPTNKEYIRKPETDAASVGLFPYHPDTKTFREAYARYLDLHTMLDAEMGQFIQKLEAEGLMEDTFIFYYGDHGGVLPRGKGYIYESGLRVPMVVYVPKKWKHLVPAAPGSCIDGFVEFVDLSATVLNLAGIEIPAGIDGKPFLGRGVDLDELNRRDTAFGYADRFDEKYDLVRTLRKGRFKYMRNYQPFNFDGLHNVYRYKMPAYREWRERYEAGGLHADQRRFFEPRPPECLYDLEKDPHEINNLADDPVYAGKLIELRRLMQARITSMPDLSFIPESVFLAGGRKNPTSYAKEHKEEIAGLVDIADLQMKPFLEAKGQIAKALSSENPWERYWALITCSAFGQQAAPFFDKAKSMAAADEERLVRVRAAEFLGLTGTADPRPVVMDVLRQTTDPVEANLILNTAALLQETNPGCRFDLGEFHSAAWAKNKTSLARNRLDYLAGENQF</sequence>
<proteinExistence type="predicted"/>
<dbReference type="Pfam" id="PF00884">
    <property type="entry name" value="Sulfatase"/>
    <property type="match status" value="1"/>
</dbReference>
<dbReference type="Gene3D" id="3.40.720.10">
    <property type="entry name" value="Alkaline Phosphatase, subunit A"/>
    <property type="match status" value="1"/>
</dbReference>
<accession>A0A6C2U9Q5</accession>
<dbReference type="InterPro" id="IPR017850">
    <property type="entry name" value="Alkaline_phosphatase_core_sf"/>
</dbReference>
<keyword evidence="3" id="KW-1185">Reference proteome</keyword>
<dbReference type="CDD" id="cd16027">
    <property type="entry name" value="SGSH"/>
    <property type="match status" value="1"/>
</dbReference>
<feature type="domain" description="Sulfatase N-terminal" evidence="1">
    <location>
        <begin position="23"/>
        <end position="300"/>
    </location>
</feature>
<name>A0A6C2U9Q5_PONDE</name>
<reference evidence="2 3" key="1">
    <citation type="submission" date="2019-04" db="EMBL/GenBank/DDBJ databases">
        <authorList>
            <person name="Van Vliet M D."/>
        </authorList>
    </citation>
    <scope>NUCLEOTIDE SEQUENCE [LARGE SCALE GENOMIC DNA]</scope>
    <source>
        <strain evidence="2 3">F1</strain>
    </source>
</reference>
<dbReference type="SUPFAM" id="SSF53649">
    <property type="entry name" value="Alkaline phosphatase-like"/>
    <property type="match status" value="1"/>
</dbReference>
<organism evidence="2 3">
    <name type="scientific">Pontiella desulfatans</name>
    <dbReference type="NCBI Taxonomy" id="2750659"/>
    <lineage>
        <taxon>Bacteria</taxon>
        <taxon>Pseudomonadati</taxon>
        <taxon>Kiritimatiellota</taxon>
        <taxon>Kiritimatiellia</taxon>
        <taxon>Kiritimatiellales</taxon>
        <taxon>Pontiellaceae</taxon>
        <taxon>Pontiella</taxon>
    </lineage>
</organism>
<dbReference type="AlphaFoldDB" id="A0A6C2U9Q5"/>
<gene>
    <name evidence="2" type="ORF">PDESU_05048</name>
</gene>
<dbReference type="PANTHER" id="PTHR43751">
    <property type="entry name" value="SULFATASE"/>
    <property type="match status" value="1"/>
</dbReference>
<dbReference type="RefSeq" id="WP_136081960.1">
    <property type="nucleotide sequence ID" value="NZ_CAAHFG010000003.1"/>
</dbReference>
<protein>
    <submittedName>
        <fullName evidence="2">Arylsulfatase</fullName>
    </submittedName>
</protein>
<evidence type="ECO:0000313" key="3">
    <source>
        <dbReference type="Proteomes" id="UP000366872"/>
    </source>
</evidence>
<dbReference type="Proteomes" id="UP000366872">
    <property type="component" value="Unassembled WGS sequence"/>
</dbReference>
<evidence type="ECO:0000259" key="1">
    <source>
        <dbReference type="Pfam" id="PF00884"/>
    </source>
</evidence>